<proteinExistence type="predicted"/>
<accession>A0A9P3FG24</accession>
<reference evidence="1 2" key="1">
    <citation type="submission" date="2021-01" db="EMBL/GenBank/DDBJ databases">
        <title>Cercospora kikuchii MAFF 305040 whole genome shotgun sequence.</title>
        <authorList>
            <person name="Kashiwa T."/>
            <person name="Suzuki T."/>
        </authorList>
    </citation>
    <scope>NUCLEOTIDE SEQUENCE [LARGE SCALE GENOMIC DNA]</scope>
    <source>
        <strain evidence="1 2">MAFF 305040</strain>
    </source>
</reference>
<keyword evidence="2" id="KW-1185">Reference proteome</keyword>
<dbReference type="AlphaFoldDB" id="A0A9P3FG24"/>
<name>A0A9P3FG24_9PEZI</name>
<sequence length="208" mass="23578">MASPSEHANNDLEPGRLCPICCAADIPSSVIDHFITQNQDYHDQMDTHFVLIDNLTETYTTETEIGDMEDEQDRTITSPDSPFKNKTPVQCQRLLFQLRQQTNSDIDYTSFVIMDERSLRDDTVLLVIADDGESVEDHQICSIRVSFEIAQWRLSGYMIGDLDPGEDKWTAEERTEDGVLRDGMDLECGCLSQRLHDEGRMHSNAGEG</sequence>
<protein>
    <submittedName>
        <fullName evidence="1">Uncharacterized protein</fullName>
    </submittedName>
</protein>
<evidence type="ECO:0000313" key="1">
    <source>
        <dbReference type="EMBL" id="GIZ42722.1"/>
    </source>
</evidence>
<organism evidence="1 2">
    <name type="scientific">Cercospora kikuchii</name>
    <dbReference type="NCBI Taxonomy" id="84275"/>
    <lineage>
        <taxon>Eukaryota</taxon>
        <taxon>Fungi</taxon>
        <taxon>Dikarya</taxon>
        <taxon>Ascomycota</taxon>
        <taxon>Pezizomycotina</taxon>
        <taxon>Dothideomycetes</taxon>
        <taxon>Dothideomycetidae</taxon>
        <taxon>Mycosphaerellales</taxon>
        <taxon>Mycosphaerellaceae</taxon>
        <taxon>Cercospora</taxon>
    </lineage>
</organism>
<dbReference type="EMBL" id="BOLY01000003">
    <property type="protein sequence ID" value="GIZ42722.1"/>
    <property type="molecule type" value="Genomic_DNA"/>
</dbReference>
<dbReference type="RefSeq" id="XP_044657209.1">
    <property type="nucleotide sequence ID" value="XM_044801274.1"/>
</dbReference>
<dbReference type="GeneID" id="68291556"/>
<gene>
    <name evidence="1" type="ORF">CKM354_000598100</name>
</gene>
<evidence type="ECO:0000313" key="2">
    <source>
        <dbReference type="Proteomes" id="UP000825890"/>
    </source>
</evidence>
<dbReference type="OrthoDB" id="4483229at2759"/>
<dbReference type="Proteomes" id="UP000825890">
    <property type="component" value="Unassembled WGS sequence"/>
</dbReference>
<comment type="caution">
    <text evidence="1">The sequence shown here is derived from an EMBL/GenBank/DDBJ whole genome shotgun (WGS) entry which is preliminary data.</text>
</comment>